<dbReference type="Proteomes" id="UP001589647">
    <property type="component" value="Unassembled WGS sequence"/>
</dbReference>
<dbReference type="RefSeq" id="WP_189650434.1">
    <property type="nucleotide sequence ID" value="NZ_BMRC01000013.1"/>
</dbReference>
<dbReference type="InterPro" id="IPR013096">
    <property type="entry name" value="Cupin_2"/>
</dbReference>
<dbReference type="InterPro" id="IPR011051">
    <property type="entry name" value="RmlC_Cupin_sf"/>
</dbReference>
<evidence type="ECO:0000313" key="2">
    <source>
        <dbReference type="EMBL" id="MFB9207067.1"/>
    </source>
</evidence>
<reference evidence="2 3" key="1">
    <citation type="submission" date="2024-09" db="EMBL/GenBank/DDBJ databases">
        <authorList>
            <person name="Sun Q."/>
            <person name="Mori K."/>
        </authorList>
    </citation>
    <scope>NUCLEOTIDE SEQUENCE [LARGE SCALE GENOMIC DNA]</scope>
    <source>
        <strain evidence="2 3">CCM 3426</strain>
    </source>
</reference>
<organism evidence="2 3">
    <name type="scientific">Nonomuraea spiralis</name>
    <dbReference type="NCBI Taxonomy" id="46182"/>
    <lineage>
        <taxon>Bacteria</taxon>
        <taxon>Bacillati</taxon>
        <taxon>Actinomycetota</taxon>
        <taxon>Actinomycetes</taxon>
        <taxon>Streptosporangiales</taxon>
        <taxon>Streptosporangiaceae</taxon>
        <taxon>Nonomuraea</taxon>
    </lineage>
</organism>
<name>A0ABV5IRW7_9ACTN</name>
<dbReference type="Gene3D" id="2.60.120.10">
    <property type="entry name" value="Jelly Rolls"/>
    <property type="match status" value="1"/>
</dbReference>
<dbReference type="InterPro" id="IPR014710">
    <property type="entry name" value="RmlC-like_jellyroll"/>
</dbReference>
<keyword evidence="3" id="KW-1185">Reference proteome</keyword>
<dbReference type="SUPFAM" id="SSF51182">
    <property type="entry name" value="RmlC-like cupins"/>
    <property type="match status" value="1"/>
</dbReference>
<accession>A0ABV5IRW7</accession>
<sequence length="109" mass="11538">MEIIDSGRFEPAPDGSANFAEHLRVPTLSFGTYSIPAGAVDGQSPHNEDEIYVVTAGRGSFTSGGVTVEVGPGSALFVPAREEHRFHDITEDLVTLVFFAPAYTGVPVS</sequence>
<evidence type="ECO:0000313" key="3">
    <source>
        <dbReference type="Proteomes" id="UP001589647"/>
    </source>
</evidence>
<proteinExistence type="predicted"/>
<comment type="caution">
    <text evidence="2">The sequence shown here is derived from an EMBL/GenBank/DDBJ whole genome shotgun (WGS) entry which is preliminary data.</text>
</comment>
<dbReference type="Pfam" id="PF07883">
    <property type="entry name" value="Cupin_2"/>
    <property type="match status" value="1"/>
</dbReference>
<gene>
    <name evidence="2" type="ORF">ACFFV7_38155</name>
</gene>
<evidence type="ECO:0000259" key="1">
    <source>
        <dbReference type="Pfam" id="PF07883"/>
    </source>
</evidence>
<dbReference type="EMBL" id="JBHMEI010000044">
    <property type="protein sequence ID" value="MFB9207067.1"/>
    <property type="molecule type" value="Genomic_DNA"/>
</dbReference>
<protein>
    <submittedName>
        <fullName evidence="2">Cupin domain-containing protein</fullName>
    </submittedName>
</protein>
<feature type="domain" description="Cupin type-2" evidence="1">
    <location>
        <begin position="33"/>
        <end position="94"/>
    </location>
</feature>